<evidence type="ECO:0000313" key="13">
    <source>
        <dbReference type="EMBL" id="EEC06986.1"/>
    </source>
</evidence>
<gene>
    <name evidence="13" type="ORF">IscW_ISCW017778</name>
</gene>
<dbReference type="GO" id="GO:0046856">
    <property type="term" value="P:phosphatidylinositol dephosphorylation"/>
    <property type="evidence" value="ECO:0007669"/>
    <property type="project" value="InterPro"/>
</dbReference>
<dbReference type="InterPro" id="IPR035979">
    <property type="entry name" value="RBD_domain_sf"/>
</dbReference>
<dbReference type="SUPFAM" id="SSF54928">
    <property type="entry name" value="RNA-binding domain, RBD"/>
    <property type="match status" value="1"/>
</dbReference>
<organism>
    <name type="scientific">Ixodes scapularis</name>
    <name type="common">Black-legged tick</name>
    <name type="synonym">Deer tick</name>
    <dbReference type="NCBI Taxonomy" id="6945"/>
    <lineage>
        <taxon>Eukaryota</taxon>
        <taxon>Metazoa</taxon>
        <taxon>Ecdysozoa</taxon>
        <taxon>Arthropoda</taxon>
        <taxon>Chelicerata</taxon>
        <taxon>Arachnida</taxon>
        <taxon>Acari</taxon>
        <taxon>Parasitiformes</taxon>
        <taxon>Ixodida</taxon>
        <taxon>Ixodoidea</taxon>
        <taxon>Ixodidae</taxon>
        <taxon>Ixodinae</taxon>
        <taxon>Ixodes</taxon>
    </lineage>
</organism>
<dbReference type="EC" id="3.1.3.36" evidence="4"/>
<dbReference type="AlphaFoldDB" id="B7PK64"/>
<feature type="chain" id="PRO_5010826187" description="phosphoinositide 5-phosphatase" evidence="10">
    <location>
        <begin position="28"/>
        <end position="921"/>
    </location>
</feature>
<dbReference type="VEuPathDB" id="VectorBase:ISCP_016401"/>
<dbReference type="EMBL" id="ABJB010016931">
    <property type="status" value="NOT_ANNOTATED_CDS"/>
    <property type="molecule type" value="Genomic_DNA"/>
</dbReference>
<dbReference type="InterPro" id="IPR036691">
    <property type="entry name" value="Endo/exonu/phosph_ase_sf"/>
</dbReference>
<dbReference type="GO" id="GO:0048488">
    <property type="term" value="P:synaptic vesicle endocytosis"/>
    <property type="evidence" value="ECO:0000318"/>
    <property type="project" value="GO_Central"/>
</dbReference>
<evidence type="ECO:0000259" key="12">
    <source>
        <dbReference type="PROSITE" id="PS50275"/>
    </source>
</evidence>
<dbReference type="Pfam" id="PF02383">
    <property type="entry name" value="Syja_N"/>
    <property type="match status" value="1"/>
</dbReference>
<dbReference type="InterPro" id="IPR012677">
    <property type="entry name" value="Nucleotide-bd_a/b_plait_sf"/>
</dbReference>
<dbReference type="EMBL" id="ABJB010664220">
    <property type="status" value="NOT_ANNOTATED_CDS"/>
    <property type="molecule type" value="Genomic_DNA"/>
</dbReference>
<evidence type="ECO:0000256" key="7">
    <source>
        <dbReference type="ARBA" id="ARBA00023098"/>
    </source>
</evidence>
<dbReference type="SMART" id="SM00128">
    <property type="entry name" value="IPPc"/>
    <property type="match status" value="1"/>
</dbReference>
<dbReference type="CDD" id="cd09089">
    <property type="entry name" value="INPP5c_Synj"/>
    <property type="match status" value="1"/>
</dbReference>
<keyword evidence="5 13" id="KW-0378">Hydrolase</keyword>
<keyword evidence="7" id="KW-0443">Lipid metabolism</keyword>
<dbReference type="GO" id="GO:0004439">
    <property type="term" value="F:phosphatidylinositol-4,5-bisphosphate 5-phosphatase activity"/>
    <property type="evidence" value="ECO:0000318"/>
    <property type="project" value="GO_Central"/>
</dbReference>
<dbReference type="Proteomes" id="UP000001555">
    <property type="component" value="Unassembled WGS sequence"/>
</dbReference>
<comment type="similarity">
    <text evidence="2">Belongs to the synaptojanin family.</text>
</comment>
<dbReference type="GO" id="GO:0098793">
    <property type="term" value="C:presynapse"/>
    <property type="evidence" value="ECO:0007669"/>
    <property type="project" value="GOC"/>
</dbReference>
<feature type="signal peptide" evidence="10">
    <location>
        <begin position="1"/>
        <end position="27"/>
    </location>
</feature>
<evidence type="ECO:0000256" key="8">
    <source>
        <dbReference type="PROSITE-ProRule" id="PRU00176"/>
    </source>
</evidence>
<evidence type="ECO:0007829" key="16">
    <source>
        <dbReference type="PeptideAtlas" id="B7PK64"/>
    </source>
</evidence>
<dbReference type="VEuPathDB" id="VectorBase:ISCI017778"/>
<dbReference type="EnsemblMetazoa" id="ISCW017778-RA">
    <property type="protein sequence ID" value="ISCW017778-PA"/>
    <property type="gene ID" value="ISCW017778"/>
</dbReference>
<name>B7PK64_IXOSC</name>
<evidence type="ECO:0000256" key="6">
    <source>
        <dbReference type="ARBA" id="ARBA00022884"/>
    </source>
</evidence>
<dbReference type="GO" id="GO:0005737">
    <property type="term" value="C:cytoplasm"/>
    <property type="evidence" value="ECO:0000318"/>
    <property type="project" value="GO_Central"/>
</dbReference>
<feature type="domain" description="RRM" evidence="11">
    <location>
        <begin position="812"/>
        <end position="865"/>
    </location>
</feature>
<dbReference type="HOGENOM" id="CLU_003016_5_0_1"/>
<reference evidence="13 15" key="1">
    <citation type="submission" date="2008-03" db="EMBL/GenBank/DDBJ databases">
        <title>Annotation of Ixodes scapularis.</title>
        <authorList>
            <consortium name="Ixodes scapularis Genome Project Consortium"/>
            <person name="Caler E."/>
            <person name="Hannick L.I."/>
            <person name="Bidwell S."/>
            <person name="Joardar V."/>
            <person name="Thiagarajan M."/>
            <person name="Amedeo P."/>
            <person name="Galinsky K.J."/>
            <person name="Schobel S."/>
            <person name="Inman J."/>
            <person name="Hostetler J."/>
            <person name="Miller J."/>
            <person name="Hammond M."/>
            <person name="Megy K."/>
            <person name="Lawson D."/>
            <person name="Kodira C."/>
            <person name="Sutton G."/>
            <person name="Meyer J."/>
            <person name="Hill C.A."/>
            <person name="Birren B."/>
            <person name="Nene V."/>
            <person name="Collins F."/>
            <person name="Alarcon-Chaidez F."/>
            <person name="Wikel S."/>
            <person name="Strausberg R."/>
        </authorList>
    </citation>
    <scope>NUCLEOTIDE SEQUENCE [LARGE SCALE GENOMIC DNA]</scope>
    <source>
        <strain evidence="15">Wikel</strain>
        <strain evidence="13">Wikel colony</strain>
    </source>
</reference>
<reference evidence="14" key="2">
    <citation type="submission" date="2020-05" db="UniProtKB">
        <authorList>
            <consortium name="EnsemblMetazoa"/>
        </authorList>
    </citation>
    <scope>IDENTIFICATION</scope>
    <source>
        <strain evidence="14">wikel</strain>
    </source>
</reference>
<evidence type="ECO:0000256" key="9">
    <source>
        <dbReference type="SAM" id="MobiDB-lite"/>
    </source>
</evidence>
<keyword evidence="16" id="KW-1267">Proteomics identification</keyword>
<evidence type="ECO:0000313" key="15">
    <source>
        <dbReference type="Proteomes" id="UP000001555"/>
    </source>
</evidence>
<sequence>MTFAIGDAVVQLLVLVTGCQSVGKLGASEVFRITDTLFVSLRNNAQDLEKVQEVRKVLNAGTFFFVWTPSGSTGQPLDLTLCAQRAVVTSDTDNRFFWNRTLHIPLLRYGVDCSRWLLRAVCGGVEMRTIYLGGQQAKACLISRLSCERAGTRFNVRGTNDDGHVANFVETEQVIYLEDQITSYVQTRGSVPLFWEQPGVQVGSHRVKMSRGSEASVPAFERHMSMIKERYGDQVIINLLGSKEGETMLTQMFQHHQKASRRKTSMVSFDYHALCRGGRQDNLIHLKNQISPHLTSFGCFYFDGHSVQGQQTGTFRTNCLDCLDRTNSVQTFIGLEVASRFLEVFRQMWVQNGDQVSKIYAGTGALEGKSKLKDGSRSMVRTIQNNLLDSSKQEAIDVLLLGSAMCSELADRARALLPTAMLHLPPSLLRAMCVRQLEYTIPLKARVTVATWNVNGGKHFNSVVFRNHPMSDWLVDNSAVGGGCGHHQVDKTATDIFAIGFEEIVDLNASNIVNASSANQKEWLVELQKTISRDHKYVLLTSAQLVGVCLFVFIRPEHAPFIRDVAVDSVKTGLGGAAGNKGGVAIRFLYHSTSLCFVCAHFAAGQSKVAERNADYAEIARKASFPMGRTLNSHDYVFWCGDFNYRVDLENDDVKDLVRQGNWAELLKYDQLRVQQQQGQVFKNFLEGEINFAPTYKYDLFSDDYDTSDKCRIPAWTDRILFRRRRLFSEAGENDPFWSPGRIAHYGRAELKTSDHRPVVADIDIEVCRVDEAVREQTFREVIEVMGPPDGTVVVRVDEEGGSFDDHFLSALVHAFSSFGEVVLIRFVAEMLWVTFSEGQSALAAIQLSGTEVDGHRVAVTLKTPEWTRAIDQELKLCCNNTVPLADLSCQEAEDDITPPESDFAAADGESQPPRKCKELI</sequence>
<dbReference type="EMBL" id="ABJB010196098">
    <property type="status" value="NOT_ANNOTATED_CDS"/>
    <property type="molecule type" value="Genomic_DNA"/>
</dbReference>
<dbReference type="InterPro" id="IPR000300">
    <property type="entry name" value="IPPc"/>
</dbReference>
<evidence type="ECO:0000256" key="4">
    <source>
        <dbReference type="ARBA" id="ARBA00013044"/>
    </source>
</evidence>
<dbReference type="PROSITE" id="PS50275">
    <property type="entry name" value="SAC"/>
    <property type="match status" value="1"/>
</dbReference>
<dbReference type="GO" id="GO:0016020">
    <property type="term" value="C:membrane"/>
    <property type="evidence" value="ECO:0000318"/>
    <property type="project" value="GO_Central"/>
</dbReference>
<evidence type="ECO:0000256" key="10">
    <source>
        <dbReference type="SAM" id="SignalP"/>
    </source>
</evidence>
<dbReference type="InterPro" id="IPR000504">
    <property type="entry name" value="RRM_dom"/>
</dbReference>
<comment type="catalytic activity">
    <reaction evidence="1">
        <text>a 1,2-diacyl-sn-glycero-3-phospho-(1D-myo-inositol-4,5-bisphosphate) + H2O = a 1,2-diacyl-sn-glycero-3-phospho-(1D-myo-inositol 4-phosphate) + phosphate</text>
        <dbReference type="Rhea" id="RHEA:22764"/>
        <dbReference type="ChEBI" id="CHEBI:15377"/>
        <dbReference type="ChEBI" id="CHEBI:43474"/>
        <dbReference type="ChEBI" id="CHEBI:58178"/>
        <dbReference type="ChEBI" id="CHEBI:58456"/>
        <dbReference type="EC" id="3.1.3.36"/>
    </reaction>
</comment>
<dbReference type="Pfam" id="PF08952">
    <property type="entry name" value="DUF1866"/>
    <property type="match status" value="1"/>
</dbReference>
<evidence type="ECO:0000256" key="3">
    <source>
        <dbReference type="ARBA" id="ARBA00009678"/>
    </source>
</evidence>
<proteinExistence type="evidence at protein level"/>
<dbReference type="OrthoDB" id="1925875at2759"/>
<dbReference type="EMBL" id="ABJB010369639">
    <property type="status" value="NOT_ANNOTATED_CDS"/>
    <property type="molecule type" value="Genomic_DNA"/>
</dbReference>
<dbReference type="EMBL" id="ABJB010888101">
    <property type="status" value="NOT_ANNOTATED_CDS"/>
    <property type="molecule type" value="Genomic_DNA"/>
</dbReference>
<evidence type="ECO:0000256" key="5">
    <source>
        <dbReference type="ARBA" id="ARBA00022801"/>
    </source>
</evidence>
<keyword evidence="15" id="KW-1185">Reference proteome</keyword>
<dbReference type="InterPro" id="IPR046985">
    <property type="entry name" value="IP5"/>
</dbReference>
<dbReference type="InterPro" id="IPR015047">
    <property type="entry name" value="SYNJ1/2_RRM"/>
</dbReference>
<evidence type="ECO:0000313" key="14">
    <source>
        <dbReference type="EnsemblMetazoa" id="ISCW017778-PA"/>
    </source>
</evidence>
<dbReference type="InParanoid" id="B7PK64"/>
<dbReference type="FunFam" id="3.60.10.10:FF:000008">
    <property type="entry name" value="Synaptojanin 2"/>
    <property type="match status" value="1"/>
</dbReference>
<dbReference type="PANTHER" id="PTHR11200">
    <property type="entry name" value="INOSITOL 5-PHOSPHATASE"/>
    <property type="match status" value="1"/>
</dbReference>
<dbReference type="VEuPathDB" id="VectorBase:ISCW017778"/>
<dbReference type="PANTHER" id="PTHR11200:SF257">
    <property type="entry name" value="PHOSPHOINOSITIDE 5-PHOSPHATASE"/>
    <property type="match status" value="1"/>
</dbReference>
<dbReference type="GO" id="GO:0003723">
    <property type="term" value="F:RNA binding"/>
    <property type="evidence" value="ECO:0007669"/>
    <property type="project" value="UniProtKB-UniRule"/>
</dbReference>
<dbReference type="Gene3D" id="3.30.70.330">
    <property type="match status" value="1"/>
</dbReference>
<evidence type="ECO:0000256" key="2">
    <source>
        <dbReference type="ARBA" id="ARBA00008943"/>
    </source>
</evidence>
<dbReference type="InterPro" id="IPR002013">
    <property type="entry name" value="SAC_dom"/>
</dbReference>
<feature type="domain" description="SAC" evidence="12">
    <location>
        <begin position="54"/>
        <end position="362"/>
    </location>
</feature>
<comment type="similarity">
    <text evidence="3">In the central section; belongs to the inositol 1,4,5-trisphosphate 5-phosphatase family.</text>
</comment>
<evidence type="ECO:0000259" key="11">
    <source>
        <dbReference type="PROSITE" id="PS50102"/>
    </source>
</evidence>
<dbReference type="FunCoup" id="B7PK64">
    <property type="interactions" value="491"/>
</dbReference>
<protein>
    <recommendedName>
        <fullName evidence="4">phosphoinositide 5-phosphatase</fullName>
        <ecNumber evidence="4">3.1.3.36</ecNumber>
    </recommendedName>
</protein>
<dbReference type="PROSITE" id="PS50102">
    <property type="entry name" value="RRM"/>
    <property type="match status" value="1"/>
</dbReference>
<accession>B7PK64</accession>
<dbReference type="EMBL" id="ABJB010255256">
    <property type="status" value="NOT_ANNOTATED_CDS"/>
    <property type="molecule type" value="Genomic_DNA"/>
</dbReference>
<feature type="region of interest" description="Disordered" evidence="9">
    <location>
        <begin position="894"/>
        <end position="921"/>
    </location>
</feature>
<keyword evidence="10" id="KW-0732">Signal</keyword>
<dbReference type="STRING" id="6945.B7PK64"/>
<dbReference type="PaxDb" id="6945-B7PK64"/>
<dbReference type="SMART" id="SM01165">
    <property type="entry name" value="DUF1866"/>
    <property type="match status" value="1"/>
</dbReference>
<dbReference type="GO" id="GO:0052658">
    <property type="term" value="F:inositol-1,4,5-trisphosphate 5-phosphatase activity"/>
    <property type="evidence" value="ECO:0000318"/>
    <property type="project" value="GO_Central"/>
</dbReference>
<dbReference type="Gene3D" id="3.60.10.10">
    <property type="entry name" value="Endonuclease/exonuclease/phosphatase"/>
    <property type="match status" value="1"/>
</dbReference>
<dbReference type="Pfam" id="PF22669">
    <property type="entry name" value="Exo_endo_phos2"/>
    <property type="match status" value="1"/>
</dbReference>
<evidence type="ECO:0000256" key="1">
    <source>
        <dbReference type="ARBA" id="ARBA00001786"/>
    </source>
</evidence>
<keyword evidence="6 8" id="KW-0694">RNA-binding</keyword>
<dbReference type="EMBL" id="DS730855">
    <property type="protein sequence ID" value="EEC06986.1"/>
    <property type="molecule type" value="Genomic_DNA"/>
</dbReference>
<dbReference type="SUPFAM" id="SSF56219">
    <property type="entry name" value="DNase I-like"/>
    <property type="match status" value="1"/>
</dbReference>